<sequence>MDAMTKARPLLSCRFHRTSFRARKILTLLLLAGSVTSFAGQQPGPLAAQPSASTTQPASATKTAAAPVSVVSAQAPASAPLTGLALAPIAGLNPDDRSKDILAHLSTVIRYYRMAVSPIQKVGEPSDALYRDQAATQAAQVADYAFDSAKAEALLLDAYQKKRSASQDAAVPQQGEAQRLQTTKQTVTTRIADLKTLAASLDQQIAAAKPKDVAALTHQRDDVEGALELSNAMSDALGKIVGMSDAQGKTGLAGDIDRLQRSAPELAAAKGKSVAPPLASLDIQRSSGVTSEAVALFQLLSTRHAIDQWIQETQDLHNETLALRTPLTNILRSTLQMGDTLSQQVQGLQAAVVPDTQPAATPAPPSAPGTPAAPVTSAAIRKSFDQVTATFKALSNAAVPLSQEIILLEQSRANLLAWRAAVNDEYHEVLRALLLRLLTIALVLGVVFILGEVWKRATVRYVRDPRRRRQIMSLRRLVVGFLTGLVIIFGFVTQFNSLTTFAGFITAGLAVGLQTILLSVAAYFFIVGRYGVRVGDRISVAGVSGDVIDVGLVRFYIMELAGTGTDLHPTGRVAVFSNSVLFQAGTPLYKQLPGTEYAWHELTVKLSLTSDYNGASEDLLKAVKAVYEGYRPQIEAQHKEMEAWMDSTVDAPVIESRLQLISGGLQFSARFPVEIRNASRVDEQVTESVLKLMDNDARVKAAVTETPAIKAAVQG</sequence>
<feature type="transmembrane region" description="Helical" evidence="1">
    <location>
        <begin position="433"/>
        <end position="454"/>
    </location>
</feature>
<dbReference type="Proteomes" id="UP000289437">
    <property type="component" value="Unassembled WGS sequence"/>
</dbReference>
<gene>
    <name evidence="3" type="ORF">GRAN_4593</name>
</gene>
<evidence type="ECO:0000313" key="3">
    <source>
        <dbReference type="EMBL" id="RXH54297.1"/>
    </source>
</evidence>
<reference evidence="3 4" key="1">
    <citation type="submission" date="2018-11" db="EMBL/GenBank/DDBJ databases">
        <authorList>
            <person name="Mardanov A.V."/>
            <person name="Ravin N.V."/>
            <person name="Dedysh S.N."/>
        </authorList>
    </citation>
    <scope>NUCLEOTIDE SEQUENCE [LARGE SCALE GENOMIC DNA]</scope>
    <source>
        <strain evidence="3 4">AF10</strain>
    </source>
</reference>
<keyword evidence="4" id="KW-1185">Reference proteome</keyword>
<evidence type="ECO:0000256" key="1">
    <source>
        <dbReference type="SAM" id="Phobius"/>
    </source>
</evidence>
<dbReference type="PANTHER" id="PTHR30221:SF1">
    <property type="entry name" value="SMALL-CONDUCTANCE MECHANOSENSITIVE CHANNEL"/>
    <property type="match status" value="1"/>
</dbReference>
<keyword evidence="1" id="KW-0812">Transmembrane</keyword>
<evidence type="ECO:0000313" key="4">
    <source>
        <dbReference type="Proteomes" id="UP000289437"/>
    </source>
</evidence>
<feature type="chain" id="PRO_5020320216" evidence="2">
    <location>
        <begin position="40"/>
        <end position="715"/>
    </location>
</feature>
<feature type="transmembrane region" description="Helical" evidence="1">
    <location>
        <begin position="501"/>
        <end position="527"/>
    </location>
</feature>
<dbReference type="InterPro" id="IPR023408">
    <property type="entry name" value="MscS_beta-dom_sf"/>
</dbReference>
<dbReference type="AlphaFoldDB" id="A0A4Q0SUB7"/>
<dbReference type="GO" id="GO:0008381">
    <property type="term" value="F:mechanosensitive monoatomic ion channel activity"/>
    <property type="evidence" value="ECO:0007669"/>
    <property type="project" value="InterPro"/>
</dbReference>
<keyword evidence="2" id="KW-0732">Signal</keyword>
<comment type="caution">
    <text evidence="3">The sequence shown here is derived from an EMBL/GenBank/DDBJ whole genome shotgun (WGS) entry which is preliminary data.</text>
</comment>
<organism evidence="3 4">
    <name type="scientific">Granulicella sibirica</name>
    <dbReference type="NCBI Taxonomy" id="2479048"/>
    <lineage>
        <taxon>Bacteria</taxon>
        <taxon>Pseudomonadati</taxon>
        <taxon>Acidobacteriota</taxon>
        <taxon>Terriglobia</taxon>
        <taxon>Terriglobales</taxon>
        <taxon>Acidobacteriaceae</taxon>
        <taxon>Granulicella</taxon>
    </lineage>
</organism>
<dbReference type="Gene3D" id="2.30.30.60">
    <property type="match status" value="1"/>
</dbReference>
<keyword evidence="1" id="KW-0472">Membrane</keyword>
<proteinExistence type="predicted"/>
<feature type="transmembrane region" description="Helical" evidence="1">
    <location>
        <begin position="474"/>
        <end position="495"/>
    </location>
</feature>
<dbReference type="PANTHER" id="PTHR30221">
    <property type="entry name" value="SMALL-CONDUCTANCE MECHANOSENSITIVE CHANNEL"/>
    <property type="match status" value="1"/>
</dbReference>
<protein>
    <submittedName>
        <fullName evidence="3">Putative mechanosensitive ion channel</fullName>
    </submittedName>
</protein>
<dbReference type="EMBL" id="RDSM01000004">
    <property type="protein sequence ID" value="RXH54297.1"/>
    <property type="molecule type" value="Genomic_DNA"/>
</dbReference>
<dbReference type="InterPro" id="IPR045275">
    <property type="entry name" value="MscS_archaea/bacteria_type"/>
</dbReference>
<name>A0A4Q0SUB7_9BACT</name>
<feature type="signal peptide" evidence="2">
    <location>
        <begin position="1"/>
        <end position="39"/>
    </location>
</feature>
<keyword evidence="1" id="KW-1133">Transmembrane helix</keyword>
<accession>A0A4Q0SUB7</accession>
<reference evidence="4" key="2">
    <citation type="submission" date="2019-02" db="EMBL/GenBank/DDBJ databases">
        <title>Granulicella sibirica sp. nov., a psychrotolerant acidobacterium isolated from an organic soil layer in forested tundra, West Siberia.</title>
        <authorList>
            <person name="Oshkin I.Y."/>
            <person name="Kulichevskaya I.S."/>
            <person name="Rijpstra W.I.C."/>
            <person name="Sinninghe Damste J.S."/>
            <person name="Rakitin A.L."/>
            <person name="Ravin N.V."/>
            <person name="Dedysh S.N."/>
        </authorList>
    </citation>
    <scope>NUCLEOTIDE SEQUENCE [LARGE SCALE GENOMIC DNA]</scope>
    <source>
        <strain evidence="4">AF10</strain>
    </source>
</reference>
<evidence type="ECO:0000256" key="2">
    <source>
        <dbReference type="SAM" id="SignalP"/>
    </source>
</evidence>